<evidence type="ECO:0000313" key="3">
    <source>
        <dbReference type="Proteomes" id="UP001556692"/>
    </source>
</evidence>
<gene>
    <name evidence="2" type="ORF">ABGN05_00115</name>
</gene>
<keyword evidence="2" id="KW-0418">Kinase</keyword>
<dbReference type="Proteomes" id="UP001556692">
    <property type="component" value="Unassembled WGS sequence"/>
</dbReference>
<dbReference type="GO" id="GO:0016301">
    <property type="term" value="F:kinase activity"/>
    <property type="evidence" value="ECO:0007669"/>
    <property type="project" value="UniProtKB-KW"/>
</dbReference>
<dbReference type="RefSeq" id="WP_367951969.1">
    <property type="nucleotide sequence ID" value="NZ_JBDPGJ010000001.1"/>
</dbReference>
<organism evidence="2 3">
    <name type="scientific">Aquibium pacificus</name>
    <dbReference type="NCBI Taxonomy" id="3153579"/>
    <lineage>
        <taxon>Bacteria</taxon>
        <taxon>Pseudomonadati</taxon>
        <taxon>Pseudomonadota</taxon>
        <taxon>Alphaproteobacteria</taxon>
        <taxon>Hyphomicrobiales</taxon>
        <taxon>Phyllobacteriaceae</taxon>
        <taxon>Aquibium</taxon>
    </lineage>
</organism>
<dbReference type="InterPro" id="IPR046748">
    <property type="entry name" value="HipA_2"/>
</dbReference>
<sequence>MALAPAQVNVPQLVALDALFCGAADFGSQDTNEGCFCGDAGTFVIKKNNVHPGLPHCEWFCSSLAAAVGVPQVPFSIVRHPDGNLWFGSQWMNGKTRDWWNLAVQGTIDFAALADDLSRIYAFDLFVHNVDRHANNFMVVPDGNTHKVLSFDYSRSWIVNGFPPPGLMIDPLIPTVSVKNWLKNQFGNYISINAAIEVLDRIEALDAGGVQRIIGAHPKDWLTQQEEDAINDWWGNGMVSARVAAIKTGLNDGTLT</sequence>
<evidence type="ECO:0000259" key="1">
    <source>
        <dbReference type="Pfam" id="PF20613"/>
    </source>
</evidence>
<dbReference type="Pfam" id="PF20613">
    <property type="entry name" value="HipA_2"/>
    <property type="match status" value="1"/>
</dbReference>
<accession>A0ABV3SBX6</accession>
<evidence type="ECO:0000313" key="2">
    <source>
        <dbReference type="EMBL" id="MEX0404061.1"/>
    </source>
</evidence>
<protein>
    <submittedName>
        <fullName evidence="2">HipA family kinase</fullName>
    </submittedName>
</protein>
<feature type="domain" description="HipA-like kinase" evidence="1">
    <location>
        <begin position="35"/>
        <end position="134"/>
    </location>
</feature>
<keyword evidence="2" id="KW-0808">Transferase</keyword>
<comment type="caution">
    <text evidence="2">The sequence shown here is derived from an EMBL/GenBank/DDBJ whole genome shotgun (WGS) entry which is preliminary data.</text>
</comment>
<dbReference type="EMBL" id="JBDPGJ010000001">
    <property type="protein sequence ID" value="MEX0404061.1"/>
    <property type="molecule type" value="Genomic_DNA"/>
</dbReference>
<proteinExistence type="predicted"/>
<name>A0ABV3SBX6_9HYPH</name>
<keyword evidence="3" id="KW-1185">Reference proteome</keyword>
<reference evidence="2 3" key="1">
    <citation type="submission" date="2024-05" db="EMBL/GenBank/DDBJ databases">
        <authorList>
            <person name="Jiang F."/>
        </authorList>
    </citation>
    <scope>NUCLEOTIDE SEQUENCE [LARGE SCALE GENOMIC DNA]</scope>
    <source>
        <strain evidence="2 3">LZ166</strain>
    </source>
</reference>